<evidence type="ECO:0000313" key="2">
    <source>
        <dbReference type="Proteomes" id="UP001153331"/>
    </source>
</evidence>
<accession>A0ACC2I9Y6</accession>
<proteinExistence type="predicted"/>
<sequence length="787" mass="89142">MRSLDREIRLLDLLPGEGAEAIRCTTRVVSLDQHPDFETVSYVWGDRNGDKTIDVSGSAVPVTKNLHAGLLRLRHSTSERTLWIDQICINQWDLEEKAAQVALMRDIYKQCTRCVTWMGELTRDGIDIQIHDAEAVFDFLRQSATAMTTPLDILPVLFRDSEEGTAAREAFKRFSMYGNPWWSRIWTVQEAIIPSSGVLIWGPLSISRETVLAAARNLRELENWPSLPEGFASGRYIYSELLRRLLYPVHGFNHSKIDNALNLLMRWRHREFTDPRDKVYALLGMIASDAIPSAQNCDYTIAVPQMFAQVTRDLIKYEEGLRPLLAACEMPHLSADTPSWAIDFARCNRIGKRQMRWWCHSHRYDVFSACGDNELELFDSSGHETLGLKGVYIDEVLSTVELLRVDAQDPIHLHELREPLAACLQLLKDYRASDLVPNSYRDRFSWDSAFCRTIVGDLVMDELPISRVESLDGSKLQADFEQLFDKLQIQFGRQLHLDFVVDSASNSYKSSPRSPAYSPASPSYSPKSPRYSPKSPKYSPKSPKYSPSLPSHPSKSPEYSPTSSTFPTQSVMESALATEEHKPMLELNSTAVAPKSEEGPLESLHMPDLGDTSEANADSGSECSYTSERLFQNTRPIRHPGSRIRISRATDKEQKYDRKRPHPLGSRSRTSQMMSVKATTRQTRDWHQTRPDHGVFTDLYESLIGMMENQSFFITKSGYIGIGPSRTTAGDQIWVFSGGNVPFVMRGMDEDKQECPQLALIGDAYVHGVMDGEIMDNKPQMQTVHIR</sequence>
<comment type="caution">
    <text evidence="1">The sequence shown here is derived from an EMBL/GenBank/DDBJ whole genome shotgun (WGS) entry which is preliminary data.</text>
</comment>
<keyword evidence="2" id="KW-1185">Reference proteome</keyword>
<evidence type="ECO:0000313" key="1">
    <source>
        <dbReference type="EMBL" id="KAJ8112001.1"/>
    </source>
</evidence>
<gene>
    <name evidence="1" type="ORF">OPT61_g5537</name>
</gene>
<dbReference type="EMBL" id="JAPHNI010000359">
    <property type="protein sequence ID" value="KAJ8112001.1"/>
    <property type="molecule type" value="Genomic_DNA"/>
</dbReference>
<name>A0ACC2I9Y6_9PLEO</name>
<reference evidence="1" key="1">
    <citation type="submission" date="2022-11" db="EMBL/GenBank/DDBJ databases">
        <title>Genome Sequence of Boeremia exigua.</title>
        <authorList>
            <person name="Buettner E."/>
        </authorList>
    </citation>
    <scope>NUCLEOTIDE SEQUENCE</scope>
    <source>
        <strain evidence="1">CU02</strain>
    </source>
</reference>
<protein>
    <submittedName>
        <fullName evidence="1">Uncharacterized protein</fullName>
    </submittedName>
</protein>
<dbReference type="Proteomes" id="UP001153331">
    <property type="component" value="Unassembled WGS sequence"/>
</dbReference>
<organism evidence="1 2">
    <name type="scientific">Boeremia exigua</name>
    <dbReference type="NCBI Taxonomy" id="749465"/>
    <lineage>
        <taxon>Eukaryota</taxon>
        <taxon>Fungi</taxon>
        <taxon>Dikarya</taxon>
        <taxon>Ascomycota</taxon>
        <taxon>Pezizomycotina</taxon>
        <taxon>Dothideomycetes</taxon>
        <taxon>Pleosporomycetidae</taxon>
        <taxon>Pleosporales</taxon>
        <taxon>Pleosporineae</taxon>
        <taxon>Didymellaceae</taxon>
        <taxon>Boeremia</taxon>
    </lineage>
</organism>